<feature type="region of interest" description="Disordered" evidence="1">
    <location>
        <begin position="1"/>
        <end position="33"/>
    </location>
</feature>
<dbReference type="AlphaFoldDB" id="A0A4C1WE24"/>
<feature type="compositionally biased region" description="Basic and acidic residues" evidence="1">
    <location>
        <begin position="150"/>
        <end position="159"/>
    </location>
</feature>
<reference evidence="2 3" key="1">
    <citation type="journal article" date="2019" name="Commun. Biol.">
        <title>The bagworm genome reveals a unique fibroin gene that provides high tensile strength.</title>
        <authorList>
            <person name="Kono N."/>
            <person name="Nakamura H."/>
            <person name="Ohtoshi R."/>
            <person name="Tomita M."/>
            <person name="Numata K."/>
            <person name="Arakawa K."/>
        </authorList>
    </citation>
    <scope>NUCLEOTIDE SEQUENCE [LARGE SCALE GENOMIC DNA]</scope>
</reference>
<feature type="region of interest" description="Disordered" evidence="1">
    <location>
        <begin position="57"/>
        <end position="103"/>
    </location>
</feature>
<accession>A0A4C1WE24</accession>
<dbReference type="Proteomes" id="UP000299102">
    <property type="component" value="Unassembled WGS sequence"/>
</dbReference>
<evidence type="ECO:0000313" key="3">
    <source>
        <dbReference type="Proteomes" id="UP000299102"/>
    </source>
</evidence>
<dbReference type="EMBL" id="BGZK01000524">
    <property type="protein sequence ID" value="GBP48424.1"/>
    <property type="molecule type" value="Genomic_DNA"/>
</dbReference>
<sequence>MLIHREKNGQETQGPILIQGSESKARSGSKSGLIFPSIDVKDEEVNSMSIQAEMQALTKRPSHPQVKAEQRLQPASYCGTTKEADWTEPTAEGSNENKSKTIHHKEFFRPTNEVGDAAFRLEGTTMHALSRRAKRLVGQQISTDPLANGDWEKYSRGSD</sequence>
<keyword evidence="3" id="KW-1185">Reference proteome</keyword>
<proteinExistence type="predicted"/>
<gene>
    <name evidence="2" type="ORF">EVAR_32825_1</name>
</gene>
<name>A0A4C1WE24_EUMVA</name>
<feature type="compositionally biased region" description="Polar residues" evidence="1">
    <location>
        <begin position="20"/>
        <end position="30"/>
    </location>
</feature>
<protein>
    <submittedName>
        <fullName evidence="2">Uncharacterized protein</fullName>
    </submittedName>
</protein>
<evidence type="ECO:0000313" key="2">
    <source>
        <dbReference type="EMBL" id="GBP48424.1"/>
    </source>
</evidence>
<feature type="region of interest" description="Disordered" evidence="1">
    <location>
        <begin position="136"/>
        <end position="159"/>
    </location>
</feature>
<organism evidence="2 3">
    <name type="scientific">Eumeta variegata</name>
    <name type="common">Bagworm moth</name>
    <name type="synonym">Eumeta japonica</name>
    <dbReference type="NCBI Taxonomy" id="151549"/>
    <lineage>
        <taxon>Eukaryota</taxon>
        <taxon>Metazoa</taxon>
        <taxon>Ecdysozoa</taxon>
        <taxon>Arthropoda</taxon>
        <taxon>Hexapoda</taxon>
        <taxon>Insecta</taxon>
        <taxon>Pterygota</taxon>
        <taxon>Neoptera</taxon>
        <taxon>Endopterygota</taxon>
        <taxon>Lepidoptera</taxon>
        <taxon>Glossata</taxon>
        <taxon>Ditrysia</taxon>
        <taxon>Tineoidea</taxon>
        <taxon>Psychidae</taxon>
        <taxon>Oiketicinae</taxon>
        <taxon>Eumeta</taxon>
    </lineage>
</organism>
<comment type="caution">
    <text evidence="2">The sequence shown here is derived from an EMBL/GenBank/DDBJ whole genome shotgun (WGS) entry which is preliminary data.</text>
</comment>
<evidence type="ECO:0000256" key="1">
    <source>
        <dbReference type="SAM" id="MobiDB-lite"/>
    </source>
</evidence>